<reference evidence="2 3" key="1">
    <citation type="submission" date="2019-07" db="EMBL/GenBank/DDBJ databases">
        <title>Sphingomonas alkalisoli sp. nov., isolated from rhizosphere soil of Suaedae salsa.</title>
        <authorList>
            <person name="Zhang H."/>
            <person name="Xu L."/>
            <person name="Zhang J.-X."/>
            <person name="Sun J.-Q."/>
        </authorList>
    </citation>
    <scope>NUCLEOTIDE SEQUENCE [LARGE SCALE GENOMIC DNA]</scope>
    <source>
        <strain evidence="2 3">XS-10</strain>
    </source>
</reference>
<evidence type="ECO:0000256" key="1">
    <source>
        <dbReference type="SAM" id="MobiDB-lite"/>
    </source>
</evidence>
<feature type="region of interest" description="Disordered" evidence="1">
    <location>
        <begin position="177"/>
        <end position="207"/>
    </location>
</feature>
<name>A0A518RIS1_9SPHN</name>
<evidence type="ECO:0000313" key="2">
    <source>
        <dbReference type="EMBL" id="QDX27331.1"/>
    </source>
</evidence>
<dbReference type="Proteomes" id="UP000318055">
    <property type="component" value="Chromosome"/>
</dbReference>
<gene>
    <name evidence="2" type="ORF">FPZ54_15850</name>
</gene>
<protein>
    <submittedName>
        <fullName evidence="2">Uncharacterized protein</fullName>
    </submittedName>
</protein>
<organism evidence="2 3">
    <name type="scientific">Sphingomonas suaedae</name>
    <dbReference type="NCBI Taxonomy" id="2599297"/>
    <lineage>
        <taxon>Bacteria</taxon>
        <taxon>Pseudomonadati</taxon>
        <taxon>Pseudomonadota</taxon>
        <taxon>Alphaproteobacteria</taxon>
        <taxon>Sphingomonadales</taxon>
        <taxon>Sphingomonadaceae</taxon>
        <taxon>Sphingomonas</taxon>
    </lineage>
</organism>
<dbReference type="KEGG" id="ssua:FPZ54_15850"/>
<sequence length="207" mass="22482">MGTRRAYTDAAHAPFDQKRKWVRWTKTMRETFLDHLAATCNVRESAAVIGVIPGSVYTLRRREPAFAAAWEEALALGYQMLETRVVGHVLAGRTRHDPLGCGVDSALGPIDFESALRLLMAHRNVPGKPRTHGRGPQFAAPDETDALLLKRLKAIETRRARDAEWAAQVDAKTAGLLTHGAGAGGPVPVRDAATEHAPQAEVAHDGE</sequence>
<dbReference type="AlphaFoldDB" id="A0A518RIS1"/>
<keyword evidence="3" id="KW-1185">Reference proteome</keyword>
<dbReference type="EMBL" id="CP042239">
    <property type="protein sequence ID" value="QDX27331.1"/>
    <property type="molecule type" value="Genomic_DNA"/>
</dbReference>
<evidence type="ECO:0000313" key="3">
    <source>
        <dbReference type="Proteomes" id="UP000318055"/>
    </source>
</evidence>
<dbReference type="RefSeq" id="WP_145848771.1">
    <property type="nucleotide sequence ID" value="NZ_CP042239.1"/>
</dbReference>
<accession>A0A518RIS1</accession>
<proteinExistence type="predicted"/>
<dbReference type="OrthoDB" id="8480631at2"/>